<dbReference type="Proteomes" id="UP001202243">
    <property type="component" value="Unassembled WGS sequence"/>
</dbReference>
<name>A0ABT0WLG4_9BURK</name>
<keyword evidence="1" id="KW-1133">Transmembrane helix</keyword>
<evidence type="ECO:0000313" key="3">
    <source>
        <dbReference type="Proteomes" id="UP001202243"/>
    </source>
</evidence>
<keyword evidence="1" id="KW-0472">Membrane</keyword>
<keyword evidence="1" id="KW-0812">Transmembrane</keyword>
<protein>
    <submittedName>
        <fullName evidence="2">Uncharacterized protein</fullName>
    </submittedName>
</protein>
<reference evidence="2 3" key="1">
    <citation type="submission" date="2022-06" db="EMBL/GenBank/DDBJ databases">
        <title>Janthinobacterium kumbetensis sp. nov., isolated from spring water in Turkey.</title>
        <authorList>
            <person name="Inan Bektas K."/>
            <person name="Belduz A.A."/>
            <person name="Canakci S."/>
            <person name="Nalcaoglu A."/>
            <person name="Ceylan E."/>
            <person name="Kati H."/>
        </authorList>
    </citation>
    <scope>NUCLEOTIDE SEQUENCE [LARGE SCALE GENOMIC DNA]</scope>
    <source>
        <strain evidence="2 3">GK</strain>
    </source>
</reference>
<comment type="caution">
    <text evidence="2">The sequence shown here is derived from an EMBL/GenBank/DDBJ whole genome shotgun (WGS) entry which is preliminary data.</text>
</comment>
<keyword evidence="3" id="KW-1185">Reference proteome</keyword>
<sequence length="325" mass="36546">MNFQKARVDKHNCWPTAMLFKAEQEFADLLVMKHHPQVFEPVHLQFSSDANFQVLVGHLIDGIECLPTRPDYLFDHCFRVIDKGATPLFSKGGKAIVQGLGGKLTLANQKGWNDILKLLADAMPFGSYKYVAKRICYAHVQPGIQNEFIRGRAKDFFGEVRYDEFMDKFAVPPPVAPQTVGAKLKGKPKLSNPPPVDAKKIDLCASFLKLYISGSFGGKPKNPATHTALDMTRVQNQPKDKKRIEFFLSLLLFTSRNERAHGSMLSPFRTSKADVERYERFYFSALVAYIFALGVIDLQGAIAIPVADIKAICARNLQLQKYLFT</sequence>
<organism evidence="2 3">
    <name type="scientific">Janthinobacterium kumbetense</name>
    <dbReference type="NCBI Taxonomy" id="2950280"/>
    <lineage>
        <taxon>Bacteria</taxon>
        <taxon>Pseudomonadati</taxon>
        <taxon>Pseudomonadota</taxon>
        <taxon>Betaproteobacteria</taxon>
        <taxon>Burkholderiales</taxon>
        <taxon>Oxalobacteraceae</taxon>
        <taxon>Janthinobacterium</taxon>
    </lineage>
</organism>
<evidence type="ECO:0000313" key="2">
    <source>
        <dbReference type="EMBL" id="MCM2564911.1"/>
    </source>
</evidence>
<gene>
    <name evidence="2" type="ORF">NCG91_04810</name>
</gene>
<dbReference type="EMBL" id="JAMQGR010000001">
    <property type="protein sequence ID" value="MCM2564911.1"/>
    <property type="molecule type" value="Genomic_DNA"/>
</dbReference>
<dbReference type="RefSeq" id="WP_251348802.1">
    <property type="nucleotide sequence ID" value="NZ_JAMQGR010000001.1"/>
</dbReference>
<accession>A0ABT0WLG4</accession>
<proteinExistence type="predicted"/>
<feature type="transmembrane region" description="Helical" evidence="1">
    <location>
        <begin position="281"/>
        <end position="307"/>
    </location>
</feature>
<evidence type="ECO:0000256" key="1">
    <source>
        <dbReference type="SAM" id="Phobius"/>
    </source>
</evidence>